<gene>
    <name evidence="2" type="ORF">EYE40_07320</name>
</gene>
<dbReference type="Proteomes" id="UP000294194">
    <property type="component" value="Unassembled WGS sequence"/>
</dbReference>
<accession>A0A4Q9H1G5</accession>
<reference evidence="3" key="1">
    <citation type="submission" date="2019-02" db="EMBL/GenBank/DDBJ databases">
        <title>Glaciihabitans arcticus sp. nov., a psychrotolerant bacterium isolated from polar soil.</title>
        <authorList>
            <person name="Dahal R.H."/>
        </authorList>
    </citation>
    <scope>NUCLEOTIDE SEQUENCE [LARGE SCALE GENOMIC DNA]</scope>
    <source>
        <strain evidence="3">RP-3-7</strain>
    </source>
</reference>
<organism evidence="2 3">
    <name type="scientific">Glaciihabitans arcticus</name>
    <dbReference type="NCBI Taxonomy" id="2668039"/>
    <lineage>
        <taxon>Bacteria</taxon>
        <taxon>Bacillati</taxon>
        <taxon>Actinomycetota</taxon>
        <taxon>Actinomycetes</taxon>
        <taxon>Micrococcales</taxon>
        <taxon>Microbacteriaceae</taxon>
        <taxon>Glaciihabitans</taxon>
    </lineage>
</organism>
<evidence type="ECO:0008006" key="4">
    <source>
        <dbReference type="Google" id="ProtNLM"/>
    </source>
</evidence>
<dbReference type="AlphaFoldDB" id="A0A4Q9H1G5"/>
<feature type="region of interest" description="Disordered" evidence="1">
    <location>
        <begin position="397"/>
        <end position="418"/>
    </location>
</feature>
<comment type="caution">
    <text evidence="2">The sequence shown here is derived from an EMBL/GenBank/DDBJ whole genome shotgun (WGS) entry which is preliminary data.</text>
</comment>
<dbReference type="EMBL" id="SISG01000001">
    <property type="protein sequence ID" value="TBN58570.1"/>
    <property type="molecule type" value="Genomic_DNA"/>
</dbReference>
<evidence type="ECO:0000256" key="1">
    <source>
        <dbReference type="SAM" id="MobiDB-lite"/>
    </source>
</evidence>
<proteinExistence type="predicted"/>
<feature type="compositionally biased region" description="Polar residues" evidence="1">
    <location>
        <begin position="399"/>
        <end position="409"/>
    </location>
</feature>
<protein>
    <recommendedName>
        <fullName evidence="4">Stress response protein</fullName>
    </recommendedName>
</protein>
<evidence type="ECO:0000313" key="3">
    <source>
        <dbReference type="Proteomes" id="UP000294194"/>
    </source>
</evidence>
<evidence type="ECO:0000313" key="2">
    <source>
        <dbReference type="EMBL" id="TBN58570.1"/>
    </source>
</evidence>
<name>A0A4Q9H1G5_9MICO</name>
<sequence>MSSVKEFGRTLTSPLGAPTGHLETYIEVPFDLGDRRLFPDGLIRIKRGAKTWTALVEVKTGTNLLATEQLENYLDIAREHGFDALLTISNEIPASVGTHPTVIDKRKLRKVALFHLSWSEILTHAVMQKEFRGVADPDQAWILGELIRYLEHPRSGALSFDDMGANWVPVRESVTAGTLRQNDKGAADVAGRFDALIRFACLKLGRQLGAEVTPVLTRQEISDPAARTSALVASLVATGSLRASIRIPNAVGPLEIEANLRSNRITCHFDLDAPNEGKPTTRVNWALRQLKDAPETVRLEAFVARAREGKAELLRDVRDTPAKLVGDSVKEIKYFRIAQSHPLGAKRAAGRGAFIDSMLDAVDTTYADIGQRLKAWTAAPPRLRSVEEVEIDPEIPASLVSNALSSQDGDSPEPKDAD</sequence>
<keyword evidence="3" id="KW-1185">Reference proteome</keyword>